<proteinExistence type="predicted"/>
<protein>
    <submittedName>
        <fullName evidence="2">CPCC family cysteine-rich protein</fullName>
    </submittedName>
</protein>
<evidence type="ECO:0000259" key="1">
    <source>
        <dbReference type="Pfam" id="PF14206"/>
    </source>
</evidence>
<organism evidence="2 3">
    <name type="scientific">Paraherbaspirillum soli</name>
    <dbReference type="NCBI Taxonomy" id="631222"/>
    <lineage>
        <taxon>Bacteria</taxon>
        <taxon>Pseudomonadati</taxon>
        <taxon>Pseudomonadota</taxon>
        <taxon>Betaproteobacteria</taxon>
        <taxon>Burkholderiales</taxon>
        <taxon>Oxalobacteraceae</taxon>
        <taxon>Paraherbaspirillum</taxon>
    </lineage>
</organism>
<dbReference type="Pfam" id="PF14206">
    <property type="entry name" value="Cys_rich_CPCC"/>
    <property type="match status" value="1"/>
</dbReference>
<dbReference type="Proteomes" id="UP001596045">
    <property type="component" value="Unassembled WGS sequence"/>
</dbReference>
<gene>
    <name evidence="2" type="ORF">ACFPM8_17635</name>
</gene>
<dbReference type="EMBL" id="JBHSMT010000029">
    <property type="protein sequence ID" value="MFC5475787.1"/>
    <property type="molecule type" value="Genomic_DNA"/>
</dbReference>
<feature type="domain" description="Cysteine-rich CPCC" evidence="1">
    <location>
        <begin position="59"/>
        <end position="110"/>
    </location>
</feature>
<evidence type="ECO:0000313" key="3">
    <source>
        <dbReference type="Proteomes" id="UP001596045"/>
    </source>
</evidence>
<evidence type="ECO:0000313" key="2">
    <source>
        <dbReference type="EMBL" id="MFC5475787.1"/>
    </source>
</evidence>
<comment type="caution">
    <text evidence="2">The sequence shown here is derived from an EMBL/GenBank/DDBJ whole genome shotgun (WGS) entry which is preliminary data.</text>
</comment>
<dbReference type="InterPro" id="IPR025983">
    <property type="entry name" value="Cys_rich_CPCC"/>
</dbReference>
<dbReference type="RefSeq" id="WP_378999412.1">
    <property type="nucleotide sequence ID" value="NZ_JBHSMT010000029.1"/>
</dbReference>
<reference evidence="3" key="1">
    <citation type="journal article" date="2019" name="Int. J. Syst. Evol. Microbiol.">
        <title>The Global Catalogue of Microorganisms (GCM) 10K type strain sequencing project: providing services to taxonomists for standard genome sequencing and annotation.</title>
        <authorList>
            <consortium name="The Broad Institute Genomics Platform"/>
            <consortium name="The Broad Institute Genome Sequencing Center for Infectious Disease"/>
            <person name="Wu L."/>
            <person name="Ma J."/>
        </authorList>
    </citation>
    <scope>NUCLEOTIDE SEQUENCE [LARGE SCALE GENOMIC DNA]</scope>
    <source>
        <strain evidence="3">JCM 17066</strain>
    </source>
</reference>
<name>A0ABW0MEV9_9BURK</name>
<sequence length="115" mass="12948">MGVGLQSKTIAVANKNPDCAKKNSLFRNCCSIRWKITFVNPDEYELLIFLMKEAKNILFPCPCCEQLTLSEIGAYEICSVCFWEDDPVQSSDPTYAGGANQYSLVQAREGWICKH</sequence>
<accession>A0ABW0MEV9</accession>
<keyword evidence="3" id="KW-1185">Reference proteome</keyword>